<feature type="compositionally biased region" description="Basic and acidic residues" evidence="1">
    <location>
        <begin position="156"/>
        <end position="172"/>
    </location>
</feature>
<dbReference type="AlphaFoldDB" id="A0AAV0ASL9"/>
<feature type="region of interest" description="Disordered" evidence="1">
    <location>
        <begin position="1"/>
        <end position="38"/>
    </location>
</feature>
<accession>A0AAV0ASL9</accession>
<sequence length="493" mass="54114">MQLLPIPAPPKPFSATKRKSTPLESKHLPTKRKRVENCHYQSKLDDQGQLSLHEKPCQPSSQLEESARSDVFNPAATASGCILKGILHTKSSNVQQALNQFSNLATERVSLLHETLPTQEAHLCCGQSTLVDGHAHYKSPASKTDNYKSNTSQPKRSVDNFNHKKNLIHVDNRPPQNPTPRPEFPARSQSLNKAEVALDNPTQSSNKSKKQSISEFEWPARKSLLDLELKKILRLHLWDFKCTYNWSPLVTCYERLVAKKKLQEDKCIKKLRQSQHGPSGVYSSGYLINCSYNKFRHKHRTPYLSQASLKPPLSINHSLGDTEAGGVGFQPPLSINNSLGDTEAGGAGFVYVQTNNILIDSHNALDISQISVASFKHQVESVTATTEASDNRGPLPSDISKNDFKRLECFAPDAATLDLCQAANGILPVVSSTIASLIEDPKITKNTLKSNYALTETTSNSGPSTLGTSVLPKSVVALSTKHNSLLVEIANSG</sequence>
<dbReference type="Proteomes" id="UP001153365">
    <property type="component" value="Unassembled WGS sequence"/>
</dbReference>
<gene>
    <name evidence="2" type="ORF">PPACK8108_LOCUS6283</name>
</gene>
<feature type="compositionally biased region" description="Polar residues" evidence="1">
    <location>
        <begin position="141"/>
        <end position="155"/>
    </location>
</feature>
<feature type="region of interest" description="Disordered" evidence="1">
    <location>
        <begin position="136"/>
        <end position="188"/>
    </location>
</feature>
<dbReference type="EMBL" id="CALTRL010001202">
    <property type="protein sequence ID" value="CAH7671512.1"/>
    <property type="molecule type" value="Genomic_DNA"/>
</dbReference>
<evidence type="ECO:0000313" key="2">
    <source>
        <dbReference type="EMBL" id="CAH7671512.1"/>
    </source>
</evidence>
<name>A0AAV0ASL9_PHAPC</name>
<keyword evidence="3" id="KW-1185">Reference proteome</keyword>
<evidence type="ECO:0000256" key="1">
    <source>
        <dbReference type="SAM" id="MobiDB-lite"/>
    </source>
</evidence>
<reference evidence="2" key="1">
    <citation type="submission" date="2022-06" db="EMBL/GenBank/DDBJ databases">
        <authorList>
            <consortium name="SYNGENTA / RWTH Aachen University"/>
        </authorList>
    </citation>
    <scope>NUCLEOTIDE SEQUENCE</scope>
</reference>
<proteinExistence type="predicted"/>
<protein>
    <submittedName>
        <fullName evidence="2">Uncharacterized protein</fullName>
    </submittedName>
</protein>
<evidence type="ECO:0000313" key="3">
    <source>
        <dbReference type="Proteomes" id="UP001153365"/>
    </source>
</evidence>
<feature type="compositionally biased region" description="Pro residues" evidence="1">
    <location>
        <begin position="1"/>
        <end position="12"/>
    </location>
</feature>
<organism evidence="2 3">
    <name type="scientific">Phakopsora pachyrhizi</name>
    <name type="common">Asian soybean rust disease fungus</name>
    <dbReference type="NCBI Taxonomy" id="170000"/>
    <lineage>
        <taxon>Eukaryota</taxon>
        <taxon>Fungi</taxon>
        <taxon>Dikarya</taxon>
        <taxon>Basidiomycota</taxon>
        <taxon>Pucciniomycotina</taxon>
        <taxon>Pucciniomycetes</taxon>
        <taxon>Pucciniales</taxon>
        <taxon>Phakopsoraceae</taxon>
        <taxon>Phakopsora</taxon>
    </lineage>
</organism>
<comment type="caution">
    <text evidence="2">The sequence shown here is derived from an EMBL/GenBank/DDBJ whole genome shotgun (WGS) entry which is preliminary data.</text>
</comment>